<protein>
    <recommendedName>
        <fullName evidence="10">Major facilitator superfamily (MFS) profile domain-containing protein</fullName>
    </recommendedName>
</protein>
<comment type="similarity">
    <text evidence="2 8">Belongs to the major facilitator superfamily. Sugar transporter (TC 2.A.1.1) family.</text>
</comment>
<feature type="transmembrane region" description="Helical" evidence="9">
    <location>
        <begin position="570"/>
        <end position="591"/>
    </location>
</feature>
<evidence type="ECO:0000256" key="9">
    <source>
        <dbReference type="SAM" id="Phobius"/>
    </source>
</evidence>
<dbReference type="FunFam" id="1.20.1250.20:FF:000254">
    <property type="entry name" value="MAL31p Maltose permease"/>
    <property type="match status" value="1"/>
</dbReference>
<evidence type="ECO:0000313" key="12">
    <source>
        <dbReference type="Proteomes" id="UP000676310"/>
    </source>
</evidence>
<name>A0A8J2N492_9PLEO</name>
<evidence type="ECO:0000256" key="3">
    <source>
        <dbReference type="ARBA" id="ARBA00022448"/>
    </source>
</evidence>
<dbReference type="EMBL" id="CAJRGZ010000017">
    <property type="protein sequence ID" value="CAG5155641.1"/>
    <property type="molecule type" value="Genomic_DNA"/>
</dbReference>
<accession>A0A8J2N492</accession>
<evidence type="ECO:0000313" key="11">
    <source>
        <dbReference type="EMBL" id="CAG5155641.1"/>
    </source>
</evidence>
<dbReference type="GeneID" id="67015353"/>
<dbReference type="PANTHER" id="PTHR48022">
    <property type="entry name" value="PLASTIDIC GLUCOSE TRANSPORTER 4"/>
    <property type="match status" value="1"/>
</dbReference>
<evidence type="ECO:0000256" key="5">
    <source>
        <dbReference type="ARBA" id="ARBA00022692"/>
    </source>
</evidence>
<evidence type="ECO:0000256" key="6">
    <source>
        <dbReference type="ARBA" id="ARBA00022989"/>
    </source>
</evidence>
<dbReference type="Gene3D" id="1.20.1250.20">
    <property type="entry name" value="MFS general substrate transporter like domains"/>
    <property type="match status" value="1"/>
</dbReference>
<gene>
    <name evidence="11" type="ORF">ALTATR162_LOCUS3761</name>
</gene>
<feature type="transmembrane region" description="Helical" evidence="9">
    <location>
        <begin position="451"/>
        <end position="471"/>
    </location>
</feature>
<dbReference type="GO" id="GO:0016020">
    <property type="term" value="C:membrane"/>
    <property type="evidence" value="ECO:0007669"/>
    <property type="project" value="UniProtKB-SubCell"/>
</dbReference>
<sequence>MPLDPAVFLTPHPRVSFPSSGFLQVALLLELPSKTISDEGIMVSVMDQKRHGIVDFDQQVMERGHSDALNSDSTTETFTFVPTIPKLESTDQMLEVSATIVETNNEAERSMSLREGIRLYPKAIIWSVLLSMTLVMEGFSTILVPNLFAMQPFRKQFGSLQPSGLYEISAEWQSAPVNGGLAGQIVGLFATGTLAERIGCRYTLMVGLVAMSLFILVPFFATDKAVLLIGQCLLGMPWGMFQCICTVYAADICPVALRAYLTTYVNACWVLGQLIASIVMRGMIDNTTAWSYRIPFALQWIFLIPISFAVWFAPESPWWLIRQNRFEDARATLRRLRTKPATISDDEFATTLRAAMETMMQTNEREKKMQSGTSYKDCFNGVDKRRTEITCMAWIIQTLCGSTFMGFSTYFYEQAGLGSSHAFTLSLGQFALGLVGVFISWALMAHFGRRTLYLSGQVMTCIFVLLIGILACIPQHHNFVVVRSAAVGTSSKEVNAHPTALNWFIAALLLAFTLAYNATLGPICYSLVSEIPSTRLRSKTIVIARNCYNISGIITNVITPRMLNPTAWGWGAKAGFFWAGTSVLGILWSWWRLPEPKGRTFGELDELFERKVPARKFRTTDFTIGGVHAAEGKKIRM</sequence>
<keyword evidence="4" id="KW-0762">Sugar transport</keyword>
<feature type="transmembrane region" description="Helical" evidence="9">
    <location>
        <begin position="423"/>
        <end position="444"/>
    </location>
</feature>
<evidence type="ECO:0000256" key="7">
    <source>
        <dbReference type="ARBA" id="ARBA00023136"/>
    </source>
</evidence>
<evidence type="ECO:0000256" key="1">
    <source>
        <dbReference type="ARBA" id="ARBA00004141"/>
    </source>
</evidence>
<feature type="transmembrane region" description="Helical" evidence="9">
    <location>
        <begin position="296"/>
        <end position="313"/>
    </location>
</feature>
<dbReference type="InterPro" id="IPR020846">
    <property type="entry name" value="MFS_dom"/>
</dbReference>
<dbReference type="PANTHER" id="PTHR48022:SF5">
    <property type="entry name" value="ALPHA-GLUCOSIDES PERMEASE MPH2-RELATED"/>
    <property type="match status" value="1"/>
</dbReference>
<feature type="transmembrane region" description="Helical" evidence="9">
    <location>
        <begin position="391"/>
        <end position="411"/>
    </location>
</feature>
<dbReference type="InterPro" id="IPR005828">
    <property type="entry name" value="MFS_sugar_transport-like"/>
</dbReference>
<dbReference type="SUPFAM" id="SSF103473">
    <property type="entry name" value="MFS general substrate transporter"/>
    <property type="match status" value="1"/>
</dbReference>
<dbReference type="NCBIfam" id="TIGR00879">
    <property type="entry name" value="SP"/>
    <property type="match status" value="1"/>
</dbReference>
<dbReference type="PROSITE" id="PS50850">
    <property type="entry name" value="MFS"/>
    <property type="match status" value="1"/>
</dbReference>
<comment type="subcellular location">
    <subcellularLocation>
        <location evidence="1">Membrane</location>
        <topology evidence="1">Multi-pass membrane protein</topology>
    </subcellularLocation>
</comment>
<feature type="transmembrane region" description="Helical" evidence="9">
    <location>
        <begin position="227"/>
        <end position="249"/>
    </location>
</feature>
<dbReference type="InterPro" id="IPR050360">
    <property type="entry name" value="MFS_Sugar_Transporters"/>
</dbReference>
<keyword evidence="3 8" id="KW-0813">Transport</keyword>
<proteinExistence type="inferred from homology"/>
<feature type="transmembrane region" description="Helical" evidence="9">
    <location>
        <begin position="540"/>
        <end position="558"/>
    </location>
</feature>
<evidence type="ECO:0000259" key="10">
    <source>
        <dbReference type="PROSITE" id="PS50850"/>
    </source>
</evidence>
<keyword evidence="12" id="KW-1185">Reference proteome</keyword>
<dbReference type="RefSeq" id="XP_043167304.1">
    <property type="nucleotide sequence ID" value="XM_043311369.1"/>
</dbReference>
<dbReference type="GO" id="GO:0005351">
    <property type="term" value="F:carbohydrate:proton symporter activity"/>
    <property type="evidence" value="ECO:0007669"/>
    <property type="project" value="TreeGrafter"/>
</dbReference>
<evidence type="ECO:0000256" key="8">
    <source>
        <dbReference type="RuleBase" id="RU003346"/>
    </source>
</evidence>
<evidence type="ECO:0000256" key="4">
    <source>
        <dbReference type="ARBA" id="ARBA00022597"/>
    </source>
</evidence>
<dbReference type="OrthoDB" id="6612291at2759"/>
<reference evidence="11" key="1">
    <citation type="submission" date="2021-05" db="EMBL/GenBank/DDBJ databases">
        <authorList>
            <person name="Stam R."/>
        </authorList>
    </citation>
    <scope>NUCLEOTIDE SEQUENCE</scope>
    <source>
        <strain evidence="11">CS162</strain>
    </source>
</reference>
<feature type="transmembrane region" description="Helical" evidence="9">
    <location>
        <begin position="123"/>
        <end position="144"/>
    </location>
</feature>
<feature type="transmembrane region" description="Helical" evidence="9">
    <location>
        <begin position="503"/>
        <end position="528"/>
    </location>
</feature>
<dbReference type="InterPro" id="IPR036259">
    <property type="entry name" value="MFS_trans_sf"/>
</dbReference>
<dbReference type="InterPro" id="IPR003663">
    <property type="entry name" value="Sugar/inositol_transpt"/>
</dbReference>
<keyword evidence="5 9" id="KW-0812">Transmembrane</keyword>
<dbReference type="Pfam" id="PF00083">
    <property type="entry name" value="Sugar_tr"/>
    <property type="match status" value="1"/>
</dbReference>
<dbReference type="AlphaFoldDB" id="A0A8J2N492"/>
<keyword evidence="6 9" id="KW-1133">Transmembrane helix</keyword>
<keyword evidence="7 9" id="KW-0472">Membrane</keyword>
<organism evidence="11 12">
    <name type="scientific">Alternaria atra</name>
    <dbReference type="NCBI Taxonomy" id="119953"/>
    <lineage>
        <taxon>Eukaryota</taxon>
        <taxon>Fungi</taxon>
        <taxon>Dikarya</taxon>
        <taxon>Ascomycota</taxon>
        <taxon>Pezizomycotina</taxon>
        <taxon>Dothideomycetes</taxon>
        <taxon>Pleosporomycetidae</taxon>
        <taxon>Pleosporales</taxon>
        <taxon>Pleosporineae</taxon>
        <taxon>Pleosporaceae</taxon>
        <taxon>Alternaria</taxon>
        <taxon>Alternaria sect. Ulocladioides</taxon>
    </lineage>
</organism>
<dbReference type="Proteomes" id="UP000676310">
    <property type="component" value="Unassembled WGS sequence"/>
</dbReference>
<feature type="transmembrane region" description="Helical" evidence="9">
    <location>
        <begin position="261"/>
        <end position="284"/>
    </location>
</feature>
<feature type="domain" description="Major facilitator superfamily (MFS) profile" evidence="10">
    <location>
        <begin position="126"/>
        <end position="597"/>
    </location>
</feature>
<evidence type="ECO:0000256" key="2">
    <source>
        <dbReference type="ARBA" id="ARBA00010992"/>
    </source>
</evidence>
<comment type="caution">
    <text evidence="11">The sequence shown here is derived from an EMBL/GenBank/DDBJ whole genome shotgun (WGS) entry which is preliminary data.</text>
</comment>
<feature type="transmembrane region" description="Helical" evidence="9">
    <location>
        <begin position="202"/>
        <end position="221"/>
    </location>
</feature>